<dbReference type="InterPro" id="IPR050882">
    <property type="entry name" value="Prepilin_peptidase/N-MTase"/>
</dbReference>
<dbReference type="PANTHER" id="PTHR30487">
    <property type="entry name" value="TYPE 4 PREPILIN-LIKE PROTEINS LEADER PEPTIDE-PROCESSING ENZYME"/>
    <property type="match status" value="1"/>
</dbReference>
<dbReference type="RefSeq" id="WP_232102570.1">
    <property type="nucleotide sequence ID" value="NZ_CP037920.1"/>
</dbReference>
<dbReference type="PANTHER" id="PTHR30487:SF0">
    <property type="entry name" value="PREPILIN LEADER PEPTIDASE_N-METHYLTRANSFERASE-RELATED"/>
    <property type="match status" value="1"/>
</dbReference>
<keyword evidence="6 7" id="KW-0472">Membrane</keyword>
<dbReference type="GO" id="GO:0004190">
    <property type="term" value="F:aspartic-type endopeptidase activity"/>
    <property type="evidence" value="ECO:0007669"/>
    <property type="project" value="InterPro"/>
</dbReference>
<keyword evidence="5 7" id="KW-1133">Transmembrane helix</keyword>
<dbReference type="InterPro" id="IPR010627">
    <property type="entry name" value="Prepilin_pept_A24_N"/>
</dbReference>
<dbReference type="AlphaFoldDB" id="A0A517VZ50"/>
<dbReference type="InterPro" id="IPR000045">
    <property type="entry name" value="Prepilin_IV_endopep_pep"/>
</dbReference>
<feature type="domain" description="Prepilin peptidase A24 N-terminal" evidence="9">
    <location>
        <begin position="27"/>
        <end position="107"/>
    </location>
</feature>
<evidence type="ECO:0000256" key="2">
    <source>
        <dbReference type="ARBA" id="ARBA00005801"/>
    </source>
</evidence>
<evidence type="ECO:0000313" key="11">
    <source>
        <dbReference type="Proteomes" id="UP000318704"/>
    </source>
</evidence>
<gene>
    <name evidence="10" type="primary">pppA_3</name>
    <name evidence="10" type="ORF">V144x_37670</name>
</gene>
<evidence type="ECO:0000259" key="8">
    <source>
        <dbReference type="Pfam" id="PF01478"/>
    </source>
</evidence>
<sequence length="364" mass="40525">MAQFISEQLISIPQDQLPLVMAGILFLLGTVVGFGVNIWVRRMSLSPEAQPFFRCQKCGILISRWKLVPIVRWIPFRNRCRKCSTYIPRSEILLELGTGGLFAFYYFMAVQQRCLEVPSVAPSAAMLEWRMLYHYVLLTLLVAATSIDFREYLIPDQITVTGMVVGVLGATIAGHLQIIHFWVDWNQAIPGLSGPYIPEWIKGHSHWHGFVWSLTGLIVGGGLTWALRFISSVLLGQEALGFGDVTLMAMIGSFVGWQPILLILPLAPLCGLLIGFLSRMVTGKTYLPYGPYLCAATLIVLMGWKWIWLAEWPATVPGAPPELSIRKLFGDATGLAMIVGIAVGALIVMLLLLRIYRAIPVKRR</sequence>
<dbReference type="GO" id="GO:0006465">
    <property type="term" value="P:signal peptide processing"/>
    <property type="evidence" value="ECO:0007669"/>
    <property type="project" value="TreeGrafter"/>
</dbReference>
<evidence type="ECO:0000256" key="3">
    <source>
        <dbReference type="ARBA" id="ARBA00022475"/>
    </source>
</evidence>
<protein>
    <submittedName>
        <fullName evidence="10">Leader peptidase PppA</fullName>
    </submittedName>
</protein>
<dbReference type="Pfam" id="PF01478">
    <property type="entry name" value="Peptidase_A24"/>
    <property type="match status" value="1"/>
</dbReference>
<feature type="transmembrane region" description="Helical" evidence="7">
    <location>
        <begin position="289"/>
        <end position="308"/>
    </location>
</feature>
<feature type="transmembrane region" description="Helical" evidence="7">
    <location>
        <begin position="161"/>
        <end position="183"/>
    </location>
</feature>
<proteinExistence type="inferred from homology"/>
<keyword evidence="4 7" id="KW-0812">Transmembrane</keyword>
<reference evidence="10 11" key="1">
    <citation type="submission" date="2019-03" db="EMBL/GenBank/DDBJ databases">
        <title>Deep-cultivation of Planctomycetes and their phenomic and genomic characterization uncovers novel biology.</title>
        <authorList>
            <person name="Wiegand S."/>
            <person name="Jogler M."/>
            <person name="Boedeker C."/>
            <person name="Pinto D."/>
            <person name="Vollmers J."/>
            <person name="Rivas-Marin E."/>
            <person name="Kohn T."/>
            <person name="Peeters S.H."/>
            <person name="Heuer A."/>
            <person name="Rast P."/>
            <person name="Oberbeckmann S."/>
            <person name="Bunk B."/>
            <person name="Jeske O."/>
            <person name="Meyerdierks A."/>
            <person name="Storesund J.E."/>
            <person name="Kallscheuer N."/>
            <person name="Luecker S."/>
            <person name="Lage O.M."/>
            <person name="Pohl T."/>
            <person name="Merkel B.J."/>
            <person name="Hornburger P."/>
            <person name="Mueller R.-W."/>
            <person name="Bruemmer F."/>
            <person name="Labrenz M."/>
            <person name="Spormann A.M."/>
            <person name="Op den Camp H."/>
            <person name="Overmann J."/>
            <person name="Amann R."/>
            <person name="Jetten M.S.M."/>
            <person name="Mascher T."/>
            <person name="Medema M.H."/>
            <person name="Devos D.P."/>
            <person name="Kaster A.-K."/>
            <person name="Ovreas L."/>
            <person name="Rohde M."/>
            <person name="Galperin M.Y."/>
            <person name="Jogler C."/>
        </authorList>
    </citation>
    <scope>NUCLEOTIDE SEQUENCE [LARGE SCALE GENOMIC DNA]</scope>
    <source>
        <strain evidence="10 11">V144</strain>
    </source>
</reference>
<feature type="transmembrane region" description="Helical" evidence="7">
    <location>
        <begin position="239"/>
        <end position="257"/>
    </location>
</feature>
<feature type="domain" description="Prepilin type IV endopeptidase peptidase" evidence="8">
    <location>
        <begin position="136"/>
        <end position="275"/>
    </location>
</feature>
<accession>A0A517VZ50</accession>
<comment type="similarity">
    <text evidence="2">Belongs to the peptidase A24 family.</text>
</comment>
<dbReference type="EMBL" id="CP037920">
    <property type="protein sequence ID" value="QDT98281.1"/>
    <property type="molecule type" value="Genomic_DNA"/>
</dbReference>
<evidence type="ECO:0000259" key="9">
    <source>
        <dbReference type="Pfam" id="PF06750"/>
    </source>
</evidence>
<name>A0A517VZ50_9PLAN</name>
<evidence type="ECO:0000256" key="5">
    <source>
        <dbReference type="ARBA" id="ARBA00022989"/>
    </source>
</evidence>
<feature type="transmembrane region" description="Helical" evidence="7">
    <location>
        <begin position="263"/>
        <end position="282"/>
    </location>
</feature>
<dbReference type="Pfam" id="PF06750">
    <property type="entry name" value="A24_N_bact"/>
    <property type="match status" value="1"/>
</dbReference>
<keyword evidence="3" id="KW-1003">Cell membrane</keyword>
<comment type="subcellular location">
    <subcellularLocation>
        <location evidence="1">Cell membrane</location>
        <topology evidence="1">Multi-pass membrane protein</topology>
    </subcellularLocation>
</comment>
<evidence type="ECO:0000256" key="6">
    <source>
        <dbReference type="ARBA" id="ARBA00023136"/>
    </source>
</evidence>
<organism evidence="10 11">
    <name type="scientific">Gimesia aquarii</name>
    <dbReference type="NCBI Taxonomy" id="2527964"/>
    <lineage>
        <taxon>Bacteria</taxon>
        <taxon>Pseudomonadati</taxon>
        <taxon>Planctomycetota</taxon>
        <taxon>Planctomycetia</taxon>
        <taxon>Planctomycetales</taxon>
        <taxon>Planctomycetaceae</taxon>
        <taxon>Gimesia</taxon>
    </lineage>
</organism>
<dbReference type="Proteomes" id="UP000318704">
    <property type="component" value="Chromosome"/>
</dbReference>
<feature type="transmembrane region" description="Helical" evidence="7">
    <location>
        <begin position="92"/>
        <end position="111"/>
    </location>
</feature>
<feature type="transmembrane region" description="Helical" evidence="7">
    <location>
        <begin position="131"/>
        <end position="149"/>
    </location>
</feature>
<evidence type="ECO:0000256" key="1">
    <source>
        <dbReference type="ARBA" id="ARBA00004651"/>
    </source>
</evidence>
<evidence type="ECO:0000313" key="10">
    <source>
        <dbReference type="EMBL" id="QDT98281.1"/>
    </source>
</evidence>
<feature type="transmembrane region" description="Helical" evidence="7">
    <location>
        <begin position="20"/>
        <end position="40"/>
    </location>
</feature>
<feature type="transmembrane region" description="Helical" evidence="7">
    <location>
        <begin position="209"/>
        <end position="227"/>
    </location>
</feature>
<dbReference type="Gene3D" id="1.20.120.1220">
    <property type="match status" value="1"/>
</dbReference>
<evidence type="ECO:0000256" key="4">
    <source>
        <dbReference type="ARBA" id="ARBA00022692"/>
    </source>
</evidence>
<dbReference type="GO" id="GO:0005886">
    <property type="term" value="C:plasma membrane"/>
    <property type="evidence" value="ECO:0007669"/>
    <property type="project" value="UniProtKB-SubCell"/>
</dbReference>
<feature type="transmembrane region" description="Helical" evidence="7">
    <location>
        <begin position="328"/>
        <end position="356"/>
    </location>
</feature>
<evidence type="ECO:0000256" key="7">
    <source>
        <dbReference type="SAM" id="Phobius"/>
    </source>
</evidence>
<dbReference type="KEGG" id="gaw:V144x_37670"/>